<gene>
    <name evidence="5" type="ORF">QYT958_LOCUS33965</name>
</gene>
<organism evidence="5 6">
    <name type="scientific">Rotaria socialis</name>
    <dbReference type="NCBI Taxonomy" id="392032"/>
    <lineage>
        <taxon>Eukaryota</taxon>
        <taxon>Metazoa</taxon>
        <taxon>Spiralia</taxon>
        <taxon>Gnathifera</taxon>
        <taxon>Rotifera</taxon>
        <taxon>Eurotatoria</taxon>
        <taxon>Bdelloidea</taxon>
        <taxon>Philodinida</taxon>
        <taxon>Philodinidae</taxon>
        <taxon>Rotaria</taxon>
    </lineage>
</organism>
<proteinExistence type="predicted"/>
<dbReference type="InterPro" id="IPR012677">
    <property type="entry name" value="Nucleotide-bd_a/b_plait_sf"/>
</dbReference>
<name>A0A821Y3Q9_9BILA</name>
<feature type="region of interest" description="Disordered" evidence="3">
    <location>
        <begin position="117"/>
        <end position="138"/>
    </location>
</feature>
<dbReference type="InterPro" id="IPR035979">
    <property type="entry name" value="RBD_domain_sf"/>
</dbReference>
<evidence type="ECO:0000256" key="1">
    <source>
        <dbReference type="ARBA" id="ARBA00022884"/>
    </source>
</evidence>
<evidence type="ECO:0000259" key="4">
    <source>
        <dbReference type="PROSITE" id="PS50102"/>
    </source>
</evidence>
<dbReference type="SMART" id="SM00360">
    <property type="entry name" value="RRM"/>
    <property type="match status" value="1"/>
</dbReference>
<keyword evidence="1 2" id="KW-0694">RNA-binding</keyword>
<dbReference type="CDD" id="cd00590">
    <property type="entry name" value="RRM_SF"/>
    <property type="match status" value="1"/>
</dbReference>
<accession>A0A821Y3Q9</accession>
<dbReference type="Gene3D" id="3.30.70.330">
    <property type="match status" value="2"/>
</dbReference>
<feature type="domain" description="RRM" evidence="4">
    <location>
        <begin position="52"/>
        <end position="126"/>
    </location>
</feature>
<feature type="non-terminal residue" evidence="5">
    <location>
        <position position="1"/>
    </location>
</feature>
<protein>
    <recommendedName>
        <fullName evidence="4">RRM domain-containing protein</fullName>
    </recommendedName>
</protein>
<dbReference type="PROSITE" id="PS50102">
    <property type="entry name" value="RRM"/>
    <property type="match status" value="1"/>
</dbReference>
<reference evidence="5" key="1">
    <citation type="submission" date="2021-02" db="EMBL/GenBank/DDBJ databases">
        <authorList>
            <person name="Nowell W R."/>
        </authorList>
    </citation>
    <scope>NUCLEOTIDE SEQUENCE</scope>
</reference>
<dbReference type="PANTHER" id="PTHR23189">
    <property type="entry name" value="RNA RECOGNITION MOTIF-CONTAINING"/>
    <property type="match status" value="1"/>
</dbReference>
<dbReference type="AlphaFoldDB" id="A0A821Y3Q9"/>
<evidence type="ECO:0000313" key="6">
    <source>
        <dbReference type="Proteomes" id="UP000663848"/>
    </source>
</evidence>
<sequence>DLKVPQSSSKRAYAFIQYENMDMAYEARRAMDGHFIGKADCKIGYGKIVPTNCLWVGNIHIDIKRRELEQAFARYGKIKSFDFATGDPIAIVSYDEIEDAIKARAKMTGVTEIVDGHKVRTESGQSDSSRRRKKRKFH</sequence>
<comment type="caution">
    <text evidence="5">The sequence shown here is derived from an EMBL/GenBank/DDBJ whole genome shotgun (WGS) entry which is preliminary data.</text>
</comment>
<evidence type="ECO:0000313" key="5">
    <source>
        <dbReference type="EMBL" id="CAF4957273.1"/>
    </source>
</evidence>
<dbReference type="InterPro" id="IPR000504">
    <property type="entry name" value="RRM_dom"/>
</dbReference>
<dbReference type="SUPFAM" id="SSF54928">
    <property type="entry name" value="RNA-binding domain, RBD"/>
    <property type="match status" value="2"/>
</dbReference>
<dbReference type="EMBL" id="CAJOBR010023823">
    <property type="protein sequence ID" value="CAF4957273.1"/>
    <property type="molecule type" value="Genomic_DNA"/>
</dbReference>
<dbReference type="Proteomes" id="UP000663848">
    <property type="component" value="Unassembled WGS sequence"/>
</dbReference>
<dbReference type="Pfam" id="PF00076">
    <property type="entry name" value="RRM_1"/>
    <property type="match status" value="1"/>
</dbReference>
<evidence type="ECO:0000256" key="2">
    <source>
        <dbReference type="PROSITE-ProRule" id="PRU00176"/>
    </source>
</evidence>
<evidence type="ECO:0000256" key="3">
    <source>
        <dbReference type="SAM" id="MobiDB-lite"/>
    </source>
</evidence>
<dbReference type="GO" id="GO:0003723">
    <property type="term" value="F:RNA binding"/>
    <property type="evidence" value="ECO:0007669"/>
    <property type="project" value="UniProtKB-UniRule"/>
</dbReference>